<keyword evidence="2" id="KW-1185">Reference proteome</keyword>
<reference evidence="1 2" key="1">
    <citation type="submission" date="2020-11" db="EMBL/GenBank/DDBJ databases">
        <title>genome sequence of strain KACC 18849.</title>
        <authorList>
            <person name="Gao J."/>
            <person name="Zhang X."/>
        </authorList>
    </citation>
    <scope>NUCLEOTIDE SEQUENCE [LARGE SCALE GENOMIC DNA]</scope>
    <source>
        <strain evidence="1 2">KACC 18849</strain>
    </source>
</reference>
<evidence type="ECO:0000313" key="1">
    <source>
        <dbReference type="EMBL" id="MBI1687072.1"/>
    </source>
</evidence>
<accession>A0ABS0T5F1</accession>
<name>A0ABS0T5F1_9CAUL</name>
<protein>
    <submittedName>
        <fullName evidence="1">Uncharacterized protein</fullName>
    </submittedName>
</protein>
<dbReference type="RefSeq" id="WP_198578955.1">
    <property type="nucleotide sequence ID" value="NZ_JADWOX010000037.1"/>
</dbReference>
<sequence length="95" mass="10280">MADYELTLINQSSDVQNSTVVVFPKAQARPVSLARTIPPGGSSKIHLNNVEPDAQAYLVLGERLRLDGGSPPDGSVRLDLDLTHEYVIGKSEGRH</sequence>
<gene>
    <name evidence="1" type="ORF">I4Q42_25665</name>
</gene>
<comment type="caution">
    <text evidence="1">The sequence shown here is derived from an EMBL/GenBank/DDBJ whole genome shotgun (WGS) entry which is preliminary data.</text>
</comment>
<proteinExistence type="predicted"/>
<dbReference type="EMBL" id="JADWOX010000037">
    <property type="protein sequence ID" value="MBI1687072.1"/>
    <property type="molecule type" value="Genomic_DNA"/>
</dbReference>
<evidence type="ECO:0000313" key="2">
    <source>
        <dbReference type="Proteomes" id="UP000639859"/>
    </source>
</evidence>
<dbReference type="Proteomes" id="UP000639859">
    <property type="component" value="Unassembled WGS sequence"/>
</dbReference>
<organism evidence="1 2">
    <name type="scientific">Caulobacter hibisci</name>
    <dbReference type="NCBI Taxonomy" id="2035993"/>
    <lineage>
        <taxon>Bacteria</taxon>
        <taxon>Pseudomonadati</taxon>
        <taxon>Pseudomonadota</taxon>
        <taxon>Alphaproteobacteria</taxon>
        <taxon>Caulobacterales</taxon>
        <taxon>Caulobacteraceae</taxon>
        <taxon>Caulobacter</taxon>
    </lineage>
</organism>